<comment type="caution">
    <text evidence="1">The sequence shown here is derived from an EMBL/GenBank/DDBJ whole genome shotgun (WGS) entry which is preliminary data.</text>
</comment>
<dbReference type="EMBL" id="QJJV01000049">
    <property type="protein sequence ID" value="PXX03455.1"/>
    <property type="molecule type" value="Genomic_DNA"/>
</dbReference>
<evidence type="ECO:0000313" key="1">
    <source>
        <dbReference type="EMBL" id="PXX03455.1"/>
    </source>
</evidence>
<dbReference type="RefSeq" id="WP_110330018.1">
    <property type="nucleotide sequence ID" value="NZ_CP049138.1"/>
</dbReference>
<accession>A0ABX5MB73</accession>
<dbReference type="Proteomes" id="UP000247515">
    <property type="component" value="Unassembled WGS sequence"/>
</dbReference>
<dbReference type="GeneID" id="61308426"/>
<protein>
    <recommendedName>
        <fullName evidence="3">Transcriptional regulator</fullName>
    </recommendedName>
</protein>
<sequence length="133" mass="15279">MTYKTFTLGDLRALLAPLSGARRAAVLYALDTHTNLDRTVMLEWKEALRAPTTEFARDLIRIQPRHLRLDYVFWEYLENGSAAPLFCLEDSVSEVTMGRSFADLQALYDRMIWIDAELEADSFSRDLKQAMEG</sequence>
<keyword evidence="2" id="KW-1185">Reference proteome</keyword>
<reference evidence="1 2" key="1">
    <citation type="submission" date="2018-05" db="EMBL/GenBank/DDBJ databases">
        <title>Genomic Encyclopedia of Type Strains, Phase IV (KMG-V): Genome sequencing to study the core and pangenomes of soil and plant-associated prokaryotes.</title>
        <authorList>
            <person name="Whitman W."/>
        </authorList>
    </citation>
    <scope>NUCLEOTIDE SEQUENCE [LARGE SCALE GENOMIC DNA]</scope>
    <source>
        <strain evidence="1 2">SIr-6563</strain>
    </source>
</reference>
<evidence type="ECO:0008006" key="3">
    <source>
        <dbReference type="Google" id="ProtNLM"/>
    </source>
</evidence>
<name>A0ABX5MB73_9BURK</name>
<gene>
    <name evidence="1" type="ORF">C7400_1496</name>
</gene>
<organism evidence="1 2">
    <name type="scientific">Paraburkholderia tropica</name>
    <dbReference type="NCBI Taxonomy" id="92647"/>
    <lineage>
        <taxon>Bacteria</taxon>
        <taxon>Pseudomonadati</taxon>
        <taxon>Pseudomonadota</taxon>
        <taxon>Betaproteobacteria</taxon>
        <taxon>Burkholderiales</taxon>
        <taxon>Burkholderiaceae</taxon>
        <taxon>Paraburkholderia</taxon>
    </lineage>
</organism>
<proteinExistence type="predicted"/>
<evidence type="ECO:0000313" key="2">
    <source>
        <dbReference type="Proteomes" id="UP000247515"/>
    </source>
</evidence>